<evidence type="ECO:0000256" key="11">
    <source>
        <dbReference type="SAM" id="MobiDB-lite"/>
    </source>
</evidence>
<evidence type="ECO:0000256" key="9">
    <source>
        <dbReference type="ARBA" id="ARBA00023136"/>
    </source>
</evidence>
<gene>
    <name evidence="13" type="ORF">XM47_12660</name>
</gene>
<evidence type="ECO:0000256" key="5">
    <source>
        <dbReference type="ARBA" id="ARBA00022519"/>
    </source>
</evidence>
<feature type="region of interest" description="Disordered" evidence="11">
    <location>
        <begin position="47"/>
        <end position="94"/>
    </location>
</feature>
<dbReference type="Gene3D" id="3.30.1150.10">
    <property type="match status" value="1"/>
</dbReference>
<keyword evidence="3 10" id="KW-0813">Transport</keyword>
<dbReference type="PATRIC" id="fig|1513271.3.peg.2583"/>
<evidence type="ECO:0000256" key="1">
    <source>
        <dbReference type="ARBA" id="ARBA00004383"/>
    </source>
</evidence>
<keyword evidence="6 10" id="KW-0812">Transmembrane</keyword>
<comment type="caution">
    <text evidence="13">The sequence shown here is derived from an EMBL/GenBank/DDBJ whole genome shotgun (WGS) entry which is preliminary data.</text>
</comment>
<comment type="similarity">
    <text evidence="2 10">Belongs to the TonB family.</text>
</comment>
<name>A0A0J8GPH7_9ALTE</name>
<dbReference type="NCBIfam" id="TIGR01352">
    <property type="entry name" value="tonB_Cterm"/>
    <property type="match status" value="1"/>
</dbReference>
<organism evidence="13 14">
    <name type="scientific">Catenovulum maritimum</name>
    <dbReference type="NCBI Taxonomy" id="1513271"/>
    <lineage>
        <taxon>Bacteria</taxon>
        <taxon>Pseudomonadati</taxon>
        <taxon>Pseudomonadota</taxon>
        <taxon>Gammaproteobacteria</taxon>
        <taxon>Alteromonadales</taxon>
        <taxon>Alteromonadaceae</taxon>
        <taxon>Catenovulum</taxon>
    </lineage>
</organism>
<dbReference type="PANTHER" id="PTHR33446">
    <property type="entry name" value="PROTEIN TONB-RELATED"/>
    <property type="match status" value="1"/>
</dbReference>
<dbReference type="InterPro" id="IPR006260">
    <property type="entry name" value="TonB/TolA_C"/>
</dbReference>
<dbReference type="Pfam" id="PF03544">
    <property type="entry name" value="TonB_C"/>
    <property type="match status" value="1"/>
</dbReference>
<dbReference type="GO" id="GO:0005886">
    <property type="term" value="C:plasma membrane"/>
    <property type="evidence" value="ECO:0007669"/>
    <property type="project" value="UniProtKB-SubCell"/>
</dbReference>
<dbReference type="FunFam" id="3.30.1150.10:FF:000006">
    <property type="entry name" value="Protein TonB"/>
    <property type="match status" value="1"/>
</dbReference>
<keyword evidence="5 10" id="KW-0997">Cell inner membrane</keyword>
<evidence type="ECO:0000256" key="6">
    <source>
        <dbReference type="ARBA" id="ARBA00022692"/>
    </source>
</evidence>
<dbReference type="STRING" id="1513271.XM47_12660"/>
<keyword evidence="10" id="KW-0735">Signal-anchor</keyword>
<feature type="domain" description="TonB C-terminal" evidence="12">
    <location>
        <begin position="112"/>
        <end position="204"/>
    </location>
</feature>
<dbReference type="EMBL" id="LAZL01000021">
    <property type="protein sequence ID" value="KMT64705.1"/>
    <property type="molecule type" value="Genomic_DNA"/>
</dbReference>
<dbReference type="GO" id="GO:0055085">
    <property type="term" value="P:transmembrane transport"/>
    <property type="evidence" value="ECO:0007669"/>
    <property type="project" value="InterPro"/>
</dbReference>
<comment type="subcellular location">
    <subcellularLocation>
        <location evidence="1 10">Cell inner membrane</location>
        <topology evidence="1 10">Single-pass membrane protein</topology>
        <orientation evidence="1 10">Periplasmic side</orientation>
    </subcellularLocation>
</comment>
<dbReference type="SUPFAM" id="SSF74653">
    <property type="entry name" value="TolA/TonB C-terminal domain"/>
    <property type="match status" value="1"/>
</dbReference>
<keyword evidence="7 10" id="KW-0653">Protein transport</keyword>
<evidence type="ECO:0000256" key="4">
    <source>
        <dbReference type="ARBA" id="ARBA00022475"/>
    </source>
</evidence>
<dbReference type="AlphaFoldDB" id="A0A0J8GPH7"/>
<dbReference type="PANTHER" id="PTHR33446:SF14">
    <property type="entry name" value="PROTEIN TONB"/>
    <property type="match status" value="1"/>
</dbReference>
<evidence type="ECO:0000256" key="3">
    <source>
        <dbReference type="ARBA" id="ARBA00022448"/>
    </source>
</evidence>
<keyword evidence="14" id="KW-1185">Reference proteome</keyword>
<protein>
    <recommendedName>
        <fullName evidence="10">Protein TonB</fullName>
    </recommendedName>
</protein>
<keyword evidence="8 10" id="KW-1133">Transmembrane helix</keyword>
<evidence type="ECO:0000256" key="7">
    <source>
        <dbReference type="ARBA" id="ARBA00022927"/>
    </source>
</evidence>
<feature type="transmembrane region" description="Helical" evidence="10">
    <location>
        <begin position="6"/>
        <end position="27"/>
    </location>
</feature>
<reference evidence="13 14" key="1">
    <citation type="submission" date="2015-04" db="EMBL/GenBank/DDBJ databases">
        <title>Draft Genome Sequence of the Novel Agar-Digesting Marine Bacterium Q1.</title>
        <authorList>
            <person name="Li Y."/>
            <person name="Li D."/>
            <person name="Chen G."/>
            <person name="Du Z."/>
        </authorList>
    </citation>
    <scope>NUCLEOTIDE SEQUENCE [LARGE SCALE GENOMIC DNA]</scope>
    <source>
        <strain evidence="13 14">Q1</strain>
    </source>
</reference>
<dbReference type="RefSeq" id="WP_048693118.1">
    <property type="nucleotide sequence ID" value="NZ_KQ130494.1"/>
</dbReference>
<keyword evidence="4 10" id="KW-1003">Cell membrane</keyword>
<evidence type="ECO:0000256" key="10">
    <source>
        <dbReference type="RuleBase" id="RU362123"/>
    </source>
</evidence>
<dbReference type="GO" id="GO:0015031">
    <property type="term" value="P:protein transport"/>
    <property type="evidence" value="ECO:0007669"/>
    <property type="project" value="UniProtKB-UniRule"/>
</dbReference>
<dbReference type="InterPro" id="IPR003538">
    <property type="entry name" value="TonB"/>
</dbReference>
<accession>A0A0J8GPH7</accession>
<evidence type="ECO:0000256" key="8">
    <source>
        <dbReference type="ARBA" id="ARBA00022989"/>
    </source>
</evidence>
<dbReference type="Proteomes" id="UP000037600">
    <property type="component" value="Unassembled WGS sequence"/>
</dbReference>
<keyword evidence="9 10" id="KW-0472">Membrane</keyword>
<sequence>MIRLLLSIPIGIAITFGLFVLMAELIANNARNDEKPEETPQINIVMEKPSESVQKIQRLPPPPPPPPAAPPPPEQPPPETSSVDAGAINMSMPSISAGGLNTGLGDISGAMMKDGDIAPISRFEPRYPPQASRDGIEGWVKLRFSIDTDGSVTDIEIIESQPKRIFDREAKKALSKWIYKPKIEDGKPVKRPGVEVQLDFNLGD</sequence>
<evidence type="ECO:0000313" key="13">
    <source>
        <dbReference type="EMBL" id="KMT64705.1"/>
    </source>
</evidence>
<feature type="compositionally biased region" description="Pro residues" evidence="11">
    <location>
        <begin position="59"/>
        <end position="79"/>
    </location>
</feature>
<dbReference type="GO" id="GO:0015891">
    <property type="term" value="P:siderophore transport"/>
    <property type="evidence" value="ECO:0007669"/>
    <property type="project" value="InterPro"/>
</dbReference>
<dbReference type="PRINTS" id="PR01374">
    <property type="entry name" value="TONBPROTEIN"/>
</dbReference>
<dbReference type="InterPro" id="IPR037682">
    <property type="entry name" value="TonB_C"/>
</dbReference>
<evidence type="ECO:0000259" key="12">
    <source>
        <dbReference type="PROSITE" id="PS52015"/>
    </source>
</evidence>
<evidence type="ECO:0000256" key="2">
    <source>
        <dbReference type="ARBA" id="ARBA00006555"/>
    </source>
</evidence>
<dbReference type="GO" id="GO:0030288">
    <property type="term" value="C:outer membrane-bounded periplasmic space"/>
    <property type="evidence" value="ECO:0007669"/>
    <property type="project" value="InterPro"/>
</dbReference>
<comment type="function">
    <text evidence="10">Interacts with outer membrane receptor proteins that carry out high-affinity binding and energy dependent uptake into the periplasmic space of specific substrates. It could act to transduce energy from the cytoplasmic membrane to specific energy-requiring processes in the outer membrane, resulting in the release into the periplasm of ligands bound by these outer membrane proteins.</text>
</comment>
<dbReference type="OrthoDB" id="1628901at2"/>
<evidence type="ECO:0000313" key="14">
    <source>
        <dbReference type="Proteomes" id="UP000037600"/>
    </source>
</evidence>
<proteinExistence type="inferred from homology"/>
<dbReference type="InterPro" id="IPR051045">
    <property type="entry name" value="TonB-dependent_transducer"/>
</dbReference>
<dbReference type="PROSITE" id="PS52015">
    <property type="entry name" value="TONB_CTD"/>
    <property type="match status" value="1"/>
</dbReference>
<dbReference type="GO" id="GO:0031992">
    <property type="term" value="F:energy transducer activity"/>
    <property type="evidence" value="ECO:0007669"/>
    <property type="project" value="InterPro"/>
</dbReference>